<protein>
    <submittedName>
        <fullName evidence="1">Putative endonuclease/reverse transcript</fullName>
    </submittedName>
</protein>
<name>V5H5T4_IXORI</name>
<feature type="non-terminal residue" evidence="1">
    <location>
        <position position="1"/>
    </location>
</feature>
<keyword evidence="1" id="KW-0378">Hydrolase</keyword>
<dbReference type="GO" id="GO:0004519">
    <property type="term" value="F:endonuclease activity"/>
    <property type="evidence" value="ECO:0007669"/>
    <property type="project" value="UniProtKB-KW"/>
</dbReference>
<accession>V5H5T4</accession>
<organism evidence="1">
    <name type="scientific">Ixodes ricinus</name>
    <name type="common">Common tick</name>
    <name type="synonym">Acarus ricinus</name>
    <dbReference type="NCBI Taxonomy" id="34613"/>
    <lineage>
        <taxon>Eukaryota</taxon>
        <taxon>Metazoa</taxon>
        <taxon>Ecdysozoa</taxon>
        <taxon>Arthropoda</taxon>
        <taxon>Chelicerata</taxon>
        <taxon>Arachnida</taxon>
        <taxon>Acari</taxon>
        <taxon>Parasitiformes</taxon>
        <taxon>Ixodida</taxon>
        <taxon>Ixodoidea</taxon>
        <taxon>Ixodidae</taxon>
        <taxon>Ixodinae</taxon>
        <taxon>Ixodes</taxon>
    </lineage>
</organism>
<evidence type="ECO:0000313" key="1">
    <source>
        <dbReference type="EMBL" id="JAB78375.1"/>
    </source>
</evidence>
<keyword evidence="1" id="KW-0540">Nuclease</keyword>
<reference evidence="1" key="1">
    <citation type="journal article" date="2015" name="Sci. Rep.">
        <title>Tissue- and time-dependent transcription in Ixodes ricinus salivary glands and midguts when blood feeding on the vertebrate host.</title>
        <authorList>
            <person name="Kotsyfakis M."/>
            <person name="Schwarz A."/>
            <person name="Erhart J."/>
            <person name="Ribeiro J.M."/>
        </authorList>
    </citation>
    <scope>NUCLEOTIDE SEQUENCE</scope>
    <source>
        <tissue evidence="1">Salivary gland and midgut</tissue>
    </source>
</reference>
<sequence>PPSVRLLAYKTIIRPILEYASAVWDPWQCCLVKELEDVQSLAARVIFSDFRRTTSVTGLKTKANLQLLINRRACQRVKLFFQIYNNLLKIDGSKYLKPRTFHSQRLHHSKMVAPINARINAFKQSFFVRTIELWNKLPSEIVNLDSFSIFSNALDAVFEC</sequence>
<dbReference type="EMBL" id="GANP01006093">
    <property type="protein sequence ID" value="JAB78375.1"/>
    <property type="molecule type" value="mRNA"/>
</dbReference>
<keyword evidence="1" id="KW-0255">Endonuclease</keyword>
<proteinExistence type="evidence at transcript level"/>
<dbReference type="AlphaFoldDB" id="V5H5T4"/>